<feature type="chain" id="PRO_5001541232" description="Secreted protein" evidence="1">
    <location>
        <begin position="27"/>
        <end position="92"/>
    </location>
</feature>
<evidence type="ECO:0000313" key="3">
    <source>
        <dbReference type="Proteomes" id="UP000053097"/>
    </source>
</evidence>
<accession>A0A026WNV0</accession>
<dbReference type="AlphaFoldDB" id="A0A026WNV0"/>
<organism evidence="2 3">
    <name type="scientific">Ooceraea biroi</name>
    <name type="common">Clonal raider ant</name>
    <name type="synonym">Cerapachys biroi</name>
    <dbReference type="NCBI Taxonomy" id="2015173"/>
    <lineage>
        <taxon>Eukaryota</taxon>
        <taxon>Metazoa</taxon>
        <taxon>Ecdysozoa</taxon>
        <taxon>Arthropoda</taxon>
        <taxon>Hexapoda</taxon>
        <taxon>Insecta</taxon>
        <taxon>Pterygota</taxon>
        <taxon>Neoptera</taxon>
        <taxon>Endopterygota</taxon>
        <taxon>Hymenoptera</taxon>
        <taxon>Apocrita</taxon>
        <taxon>Aculeata</taxon>
        <taxon>Formicoidea</taxon>
        <taxon>Formicidae</taxon>
        <taxon>Dorylinae</taxon>
        <taxon>Ooceraea</taxon>
    </lineage>
</organism>
<keyword evidence="1" id="KW-0732">Signal</keyword>
<feature type="signal peptide" evidence="1">
    <location>
        <begin position="1"/>
        <end position="26"/>
    </location>
</feature>
<evidence type="ECO:0000313" key="2">
    <source>
        <dbReference type="EMBL" id="EZA57690.1"/>
    </source>
</evidence>
<name>A0A026WNV0_OOCBI</name>
<sequence length="92" mass="10043">MGYRLGRRLMIPLAAVFAGILQHSHSTGFCSGALRAHYFPSTVKHCIAQDRLRYRPAQCTLDVHLSALNSHCRGADSAGRMKACAQNSAKKS</sequence>
<keyword evidence="3" id="KW-1185">Reference proteome</keyword>
<proteinExistence type="predicted"/>
<evidence type="ECO:0008006" key="4">
    <source>
        <dbReference type="Google" id="ProtNLM"/>
    </source>
</evidence>
<reference evidence="2 3" key="1">
    <citation type="journal article" date="2014" name="Curr. Biol.">
        <title>The genome of the clonal raider ant Cerapachys biroi.</title>
        <authorList>
            <person name="Oxley P.R."/>
            <person name="Ji L."/>
            <person name="Fetter-Pruneda I."/>
            <person name="McKenzie S.K."/>
            <person name="Li C."/>
            <person name="Hu H."/>
            <person name="Zhang G."/>
            <person name="Kronauer D.J."/>
        </authorList>
    </citation>
    <scope>NUCLEOTIDE SEQUENCE [LARGE SCALE GENOMIC DNA]</scope>
</reference>
<evidence type="ECO:0000256" key="1">
    <source>
        <dbReference type="SAM" id="SignalP"/>
    </source>
</evidence>
<dbReference type="EMBL" id="KK107139">
    <property type="protein sequence ID" value="EZA57690.1"/>
    <property type="molecule type" value="Genomic_DNA"/>
</dbReference>
<gene>
    <name evidence="2" type="ORF">X777_00790</name>
</gene>
<dbReference type="Proteomes" id="UP000053097">
    <property type="component" value="Unassembled WGS sequence"/>
</dbReference>
<protein>
    <recommendedName>
        <fullName evidence="4">Secreted protein</fullName>
    </recommendedName>
</protein>